<dbReference type="InterPro" id="IPR042100">
    <property type="entry name" value="Bug_dom1"/>
</dbReference>
<organism evidence="3 4">
    <name type="scientific">Cupriavidus taiwanensis</name>
    <dbReference type="NCBI Taxonomy" id="164546"/>
    <lineage>
        <taxon>Bacteria</taxon>
        <taxon>Pseudomonadati</taxon>
        <taxon>Pseudomonadota</taxon>
        <taxon>Betaproteobacteria</taxon>
        <taxon>Burkholderiales</taxon>
        <taxon>Burkholderiaceae</taxon>
        <taxon>Cupriavidus</taxon>
    </lineage>
</organism>
<dbReference type="Proteomes" id="UP000255505">
    <property type="component" value="Plasmid II"/>
</dbReference>
<evidence type="ECO:0000256" key="1">
    <source>
        <dbReference type="ARBA" id="ARBA00006987"/>
    </source>
</evidence>
<name>A0A375IR09_9BURK</name>
<dbReference type="Gene3D" id="3.40.190.10">
    <property type="entry name" value="Periplasmic binding protein-like II"/>
    <property type="match status" value="1"/>
</dbReference>
<keyword evidence="3" id="KW-0614">Plasmid</keyword>
<accession>A0A375IR09</accession>
<dbReference type="RefSeq" id="WP_115665539.1">
    <property type="nucleotide sequence ID" value="NZ_LT991977.1"/>
</dbReference>
<evidence type="ECO:0000313" key="4">
    <source>
        <dbReference type="Proteomes" id="UP000255505"/>
    </source>
</evidence>
<comment type="similarity">
    <text evidence="1">Belongs to the UPF0065 (bug) family.</text>
</comment>
<dbReference type="Pfam" id="PF03401">
    <property type="entry name" value="TctC"/>
    <property type="match status" value="1"/>
</dbReference>
<dbReference type="PANTHER" id="PTHR42928:SF5">
    <property type="entry name" value="BLR1237 PROTEIN"/>
    <property type="match status" value="1"/>
</dbReference>
<feature type="signal peptide" evidence="2">
    <location>
        <begin position="1"/>
        <end position="26"/>
    </location>
</feature>
<evidence type="ECO:0000313" key="3">
    <source>
        <dbReference type="EMBL" id="SPK75892.1"/>
    </source>
</evidence>
<keyword evidence="2" id="KW-0732">Signal</keyword>
<reference evidence="3 4" key="1">
    <citation type="submission" date="2018-01" db="EMBL/GenBank/DDBJ databases">
        <authorList>
            <person name="Gaut B.S."/>
            <person name="Morton B.R."/>
            <person name="Clegg M.T."/>
            <person name="Duvall M.R."/>
        </authorList>
    </citation>
    <scope>NUCLEOTIDE SEQUENCE [LARGE SCALE GENOMIC DNA]</scope>
    <source>
        <strain evidence="3">Cupriavidus taiwanensis LMG 19425</strain>
        <plasmid evidence="4">Plasmid ii</plasmid>
    </source>
</reference>
<dbReference type="PIRSF" id="PIRSF017082">
    <property type="entry name" value="YflP"/>
    <property type="match status" value="1"/>
</dbReference>
<proteinExistence type="inferred from homology"/>
<sequence>MSFPISRKLAALWPALAICLLPSAAAAGTAFPSKPLRLIVPFAAGGSSDLIARVVAERMRKELGQAVVVENRAGAGGMMGSEVVALAPPDGYTLGLATVSTLAVNPIFCDKAAKTNQHLRPLAMLVSMPAVITVNPAMPAKDFAGFVAELKRKPGAYSSAVPGVGSLGHLLVEAMNDKLVVKMTVVPYRGIGPALNDTLAGVVQILPDQLPSALPQVKAGKLVPLAVAGDKRVPQLPQVPTLKELGHGDLGDLGNSWFGLAVPAKTPAPVADKLRAAALKTIQAPEVLARLEQMGASPAAGDEAHFQALIETQLKRNRAVVQRAGIKVE</sequence>
<gene>
    <name evidence="3" type="ORF">CT19425_MP70052</name>
</gene>
<evidence type="ECO:0000256" key="2">
    <source>
        <dbReference type="SAM" id="SignalP"/>
    </source>
</evidence>
<protein>
    <recommendedName>
        <fullName evidence="5">Extra-cytoplasmic solute receptor</fullName>
    </recommendedName>
</protein>
<dbReference type="InterPro" id="IPR005064">
    <property type="entry name" value="BUG"/>
</dbReference>
<geneLocation type="plasmid" evidence="3">
    <name>II</name>
</geneLocation>
<feature type="chain" id="PRO_5016647363" description="Extra-cytoplasmic solute receptor" evidence="2">
    <location>
        <begin position="27"/>
        <end position="329"/>
    </location>
</feature>
<dbReference type="EMBL" id="LT991977">
    <property type="protein sequence ID" value="SPK75892.1"/>
    <property type="molecule type" value="Genomic_DNA"/>
</dbReference>
<dbReference type="PANTHER" id="PTHR42928">
    <property type="entry name" value="TRICARBOXYLATE-BINDING PROTEIN"/>
    <property type="match status" value="1"/>
</dbReference>
<evidence type="ECO:0008006" key="5">
    <source>
        <dbReference type="Google" id="ProtNLM"/>
    </source>
</evidence>
<dbReference type="SUPFAM" id="SSF53850">
    <property type="entry name" value="Periplasmic binding protein-like II"/>
    <property type="match status" value="1"/>
</dbReference>
<dbReference type="Gene3D" id="3.40.190.150">
    <property type="entry name" value="Bordetella uptake gene, domain 1"/>
    <property type="match status" value="1"/>
</dbReference>
<dbReference type="AlphaFoldDB" id="A0A375IR09"/>